<sequence>MKKIVTLLLGFAAFINVVNAQNENKVVADSLYTKEASKADWDMSLALKSQNVFRGLLPSASPAMATQAGVIWKDWIFAMYGGVGLNGVYQETDFIVVYRQPRWNAHLEYYYNFTQGITDIPTPSGLFDFNKQTTRGLLDLIVNVQLDKKGHWNLKSSTLVFGRDNVIETIGQDENGNAITRRGDQRYTQYLALEYGWYWGDNKVKAHVGGSFSLSDPTAGHFYGAKPGFNDIGFAFTRKVKVNENTKLPVKVAAILNPLAQKSYLQFSVDLIQISKL</sequence>
<organism evidence="2 3">
    <name type="scientific">Carboxylicivirga linearis</name>
    <dbReference type="NCBI Taxonomy" id="1628157"/>
    <lineage>
        <taxon>Bacteria</taxon>
        <taxon>Pseudomonadati</taxon>
        <taxon>Bacteroidota</taxon>
        <taxon>Bacteroidia</taxon>
        <taxon>Marinilabiliales</taxon>
        <taxon>Marinilabiliaceae</taxon>
        <taxon>Carboxylicivirga</taxon>
    </lineage>
</organism>
<reference evidence="2 3" key="1">
    <citation type="journal article" date="2015" name="Int. J. Syst. Evol. Microbiol.">
        <title>Carboxylicivirga linearis sp. nov., isolated from a sea cucumber culture pond.</title>
        <authorList>
            <person name="Wang F.Q."/>
            <person name="Zhou Y.X."/>
            <person name="Lin X.Z."/>
            <person name="Chen G.J."/>
            <person name="Du Z.J."/>
        </authorList>
    </citation>
    <scope>NUCLEOTIDE SEQUENCE [LARGE SCALE GENOMIC DNA]</scope>
    <source>
        <strain evidence="2 3">FB218</strain>
    </source>
</reference>
<feature type="signal peptide" evidence="1">
    <location>
        <begin position="1"/>
        <end position="20"/>
    </location>
</feature>
<evidence type="ECO:0000256" key="1">
    <source>
        <dbReference type="SAM" id="SignalP"/>
    </source>
</evidence>
<proteinExistence type="predicted"/>
<dbReference type="EMBL" id="JAGUCO010000024">
    <property type="protein sequence ID" value="MBS2100488.1"/>
    <property type="molecule type" value="Genomic_DNA"/>
</dbReference>
<keyword evidence="3" id="KW-1185">Reference proteome</keyword>
<dbReference type="Proteomes" id="UP000708576">
    <property type="component" value="Unassembled WGS sequence"/>
</dbReference>
<dbReference type="RefSeq" id="WP_212218430.1">
    <property type="nucleotide sequence ID" value="NZ_JAGUCO010000024.1"/>
</dbReference>
<name>A0ABS5K023_9BACT</name>
<evidence type="ECO:0000313" key="3">
    <source>
        <dbReference type="Proteomes" id="UP000708576"/>
    </source>
</evidence>
<accession>A0ABS5K023</accession>
<keyword evidence="1" id="KW-0732">Signal</keyword>
<feature type="chain" id="PRO_5046818471" description="DUF3078 domain-containing protein" evidence="1">
    <location>
        <begin position="21"/>
        <end position="277"/>
    </location>
</feature>
<gene>
    <name evidence="2" type="ORF">KEM10_19535</name>
</gene>
<protein>
    <recommendedName>
        <fullName evidence="4">DUF3078 domain-containing protein</fullName>
    </recommendedName>
</protein>
<evidence type="ECO:0008006" key="4">
    <source>
        <dbReference type="Google" id="ProtNLM"/>
    </source>
</evidence>
<comment type="caution">
    <text evidence="2">The sequence shown here is derived from an EMBL/GenBank/DDBJ whole genome shotgun (WGS) entry which is preliminary data.</text>
</comment>
<evidence type="ECO:0000313" key="2">
    <source>
        <dbReference type="EMBL" id="MBS2100488.1"/>
    </source>
</evidence>